<dbReference type="Proteomes" id="UP000053864">
    <property type="component" value="Unassembled WGS sequence"/>
</dbReference>
<accession>W2JA54</accession>
<proteinExistence type="predicted"/>
<gene>
    <name evidence="1" type="ORF">L916_06164</name>
</gene>
<dbReference type="AlphaFoldDB" id="W2JA54"/>
<protein>
    <submittedName>
        <fullName evidence="1">Uncharacterized protein</fullName>
    </submittedName>
</protein>
<feature type="non-terminal residue" evidence="1">
    <location>
        <position position="65"/>
    </location>
</feature>
<evidence type="ECO:0000313" key="1">
    <source>
        <dbReference type="EMBL" id="ETL43299.1"/>
    </source>
</evidence>
<name>W2JA54_PHYNI</name>
<dbReference type="EMBL" id="KI672191">
    <property type="protein sequence ID" value="ETL43299.1"/>
    <property type="molecule type" value="Genomic_DNA"/>
</dbReference>
<sequence length="65" mass="7266">MIRKRGYSLRGKKVAIRGDFERKSRVSVLAFIGVNGILGYFSTEGTFDCLEFTKCCQDFVHCGGP</sequence>
<evidence type="ECO:0000313" key="2">
    <source>
        <dbReference type="Proteomes" id="UP000053864"/>
    </source>
</evidence>
<organism evidence="1 2">
    <name type="scientific">Phytophthora nicotianae</name>
    <name type="common">Potato buckeye rot agent</name>
    <name type="synonym">Phytophthora parasitica</name>
    <dbReference type="NCBI Taxonomy" id="4792"/>
    <lineage>
        <taxon>Eukaryota</taxon>
        <taxon>Sar</taxon>
        <taxon>Stramenopiles</taxon>
        <taxon>Oomycota</taxon>
        <taxon>Peronosporomycetes</taxon>
        <taxon>Peronosporales</taxon>
        <taxon>Peronosporaceae</taxon>
        <taxon>Phytophthora</taxon>
    </lineage>
</organism>
<reference evidence="1 2" key="1">
    <citation type="submission" date="2013-11" db="EMBL/GenBank/DDBJ databases">
        <title>The Genome Sequence of Phytophthora parasitica CJ05E6.</title>
        <authorList>
            <consortium name="The Broad Institute Genomics Platform"/>
            <person name="Russ C."/>
            <person name="Tyler B."/>
            <person name="Panabieres F."/>
            <person name="Shan W."/>
            <person name="Tripathy S."/>
            <person name="Grunwald N."/>
            <person name="Machado M."/>
            <person name="Johnson C.S."/>
            <person name="Arredondo F."/>
            <person name="Hong C."/>
            <person name="Coffey M."/>
            <person name="Young S.K."/>
            <person name="Zeng Q."/>
            <person name="Gargeya S."/>
            <person name="Fitzgerald M."/>
            <person name="Abouelleil A."/>
            <person name="Alvarado L."/>
            <person name="Chapman S.B."/>
            <person name="Gainer-Dewar J."/>
            <person name="Goldberg J."/>
            <person name="Griggs A."/>
            <person name="Gujja S."/>
            <person name="Hansen M."/>
            <person name="Howarth C."/>
            <person name="Imamovic A."/>
            <person name="Ireland A."/>
            <person name="Larimer J."/>
            <person name="McCowan C."/>
            <person name="Murphy C."/>
            <person name="Pearson M."/>
            <person name="Poon T.W."/>
            <person name="Priest M."/>
            <person name="Roberts A."/>
            <person name="Saif S."/>
            <person name="Shea T."/>
            <person name="Sykes S."/>
            <person name="Wortman J."/>
            <person name="Nusbaum C."/>
            <person name="Birren B."/>
        </authorList>
    </citation>
    <scope>NUCLEOTIDE SEQUENCE [LARGE SCALE GENOMIC DNA]</scope>
    <source>
        <strain evidence="1 2">CJ05E6</strain>
    </source>
</reference>